<dbReference type="SUPFAM" id="SSF50447">
    <property type="entry name" value="Translation proteins"/>
    <property type="match status" value="1"/>
</dbReference>
<keyword evidence="2 5" id="KW-0690">Ribosome biogenesis</keyword>
<dbReference type="PANTHER" id="PTHR33692:SF1">
    <property type="entry name" value="RIBOSOME MATURATION FACTOR RIMM"/>
    <property type="match status" value="1"/>
</dbReference>
<keyword evidence="8" id="KW-1185">Reference proteome</keyword>
<dbReference type="InterPro" id="IPR002676">
    <property type="entry name" value="RimM_N"/>
</dbReference>
<comment type="similarity">
    <text evidence="5">Belongs to the RimM family.</text>
</comment>
<proteinExistence type="inferred from homology"/>
<evidence type="ECO:0000256" key="1">
    <source>
        <dbReference type="ARBA" id="ARBA00022490"/>
    </source>
</evidence>
<keyword evidence="3 5" id="KW-0698">rRNA processing</keyword>
<accession>A0ABM8BVT2</accession>
<protein>
    <recommendedName>
        <fullName evidence="5">Ribosome maturation factor RimM</fullName>
    </recommendedName>
</protein>
<dbReference type="SUPFAM" id="SSF50346">
    <property type="entry name" value="PRC-barrel domain"/>
    <property type="match status" value="1"/>
</dbReference>
<evidence type="ECO:0000256" key="4">
    <source>
        <dbReference type="ARBA" id="ARBA00023186"/>
    </source>
</evidence>
<evidence type="ECO:0000256" key="2">
    <source>
        <dbReference type="ARBA" id="ARBA00022517"/>
    </source>
</evidence>
<gene>
    <name evidence="5 7" type="primary">rimM</name>
    <name evidence="7" type="ORF">SHM_16050</name>
</gene>
<dbReference type="InterPro" id="IPR011961">
    <property type="entry name" value="RimM"/>
</dbReference>
<keyword evidence="4 5" id="KW-0143">Chaperone</keyword>
<dbReference type="Pfam" id="PF01782">
    <property type="entry name" value="RimM"/>
    <property type="match status" value="1"/>
</dbReference>
<reference evidence="7 8" key="1">
    <citation type="journal article" date="2022" name="Front. Microbiol.">
        <title>Male-killing mechanisms vary between Spiroplasma species.</title>
        <authorList>
            <person name="Arai H."/>
            <person name="Inoue M."/>
            <person name="Kageyama D."/>
        </authorList>
    </citation>
    <scope>NUCLEOTIDE SEQUENCE [LARGE SCALE GENOMIC DNA]</scope>
    <source>
        <strain evidence="8">sHm</strain>
    </source>
</reference>
<dbReference type="Gene3D" id="2.40.30.60">
    <property type="entry name" value="RimM"/>
    <property type="match status" value="1"/>
</dbReference>
<dbReference type="Proteomes" id="UP001163387">
    <property type="component" value="Chromosome"/>
</dbReference>
<evidence type="ECO:0000313" key="8">
    <source>
        <dbReference type="Proteomes" id="UP001163387"/>
    </source>
</evidence>
<evidence type="ECO:0000256" key="3">
    <source>
        <dbReference type="ARBA" id="ARBA00022552"/>
    </source>
</evidence>
<dbReference type="InterPro" id="IPR011033">
    <property type="entry name" value="PRC_barrel-like_sf"/>
</dbReference>
<dbReference type="EMBL" id="AP026933">
    <property type="protein sequence ID" value="BDT03959.1"/>
    <property type="molecule type" value="Genomic_DNA"/>
</dbReference>
<evidence type="ECO:0000313" key="7">
    <source>
        <dbReference type="EMBL" id="BDT03959.1"/>
    </source>
</evidence>
<dbReference type="NCBIfam" id="TIGR02273">
    <property type="entry name" value="16S_RimM"/>
    <property type="match status" value="1"/>
</dbReference>
<keyword evidence="1 5" id="KW-0963">Cytoplasm</keyword>
<evidence type="ECO:0000256" key="5">
    <source>
        <dbReference type="HAMAP-Rule" id="MF_00014"/>
    </source>
</evidence>
<comment type="domain">
    <text evidence="5">The PRC barrel domain binds ribosomal protein uS19.</text>
</comment>
<evidence type="ECO:0000259" key="6">
    <source>
        <dbReference type="Pfam" id="PF01782"/>
    </source>
</evidence>
<comment type="subcellular location">
    <subcellularLocation>
        <location evidence="5">Cytoplasm</location>
    </subcellularLocation>
</comment>
<dbReference type="InterPro" id="IPR009000">
    <property type="entry name" value="Transl_B-barrel_sf"/>
</dbReference>
<comment type="function">
    <text evidence="5">An accessory protein needed during the final step in the assembly of 30S ribosomal subunit, possibly for assembly of the head region. Essential for efficient processing of 16S rRNA. May be needed both before and after RbfA during the maturation of 16S rRNA. It has affinity for free ribosomal 30S subunits but not for 70S ribosomes.</text>
</comment>
<dbReference type="HAMAP" id="MF_00014">
    <property type="entry name" value="Ribosome_mat_RimM"/>
    <property type="match status" value="1"/>
</dbReference>
<dbReference type="Gene3D" id="2.30.30.240">
    <property type="entry name" value="PRC-barrel domain"/>
    <property type="match status" value="1"/>
</dbReference>
<comment type="subunit">
    <text evidence="5">Binds ribosomal protein uS19.</text>
</comment>
<feature type="domain" description="RimM N-terminal" evidence="6">
    <location>
        <begin position="6"/>
        <end position="87"/>
    </location>
</feature>
<dbReference type="PANTHER" id="PTHR33692">
    <property type="entry name" value="RIBOSOME MATURATION FACTOR RIMM"/>
    <property type="match status" value="1"/>
</dbReference>
<dbReference type="RefSeq" id="WP_252319423.1">
    <property type="nucleotide sequence ID" value="NZ_AP026933.1"/>
</dbReference>
<organism evidence="7 8">
    <name type="scientific">Spiroplasma ixodetis</name>
    <dbReference type="NCBI Taxonomy" id="2141"/>
    <lineage>
        <taxon>Bacteria</taxon>
        <taxon>Bacillati</taxon>
        <taxon>Mycoplasmatota</taxon>
        <taxon>Mollicutes</taxon>
        <taxon>Entomoplasmatales</taxon>
        <taxon>Spiroplasmataceae</taxon>
        <taxon>Spiroplasma</taxon>
    </lineage>
</organism>
<name>A0ABM8BVT2_9MOLU</name>
<dbReference type="InterPro" id="IPR036976">
    <property type="entry name" value="RimM_N_sf"/>
</dbReference>
<sequence length="171" mass="20177">MKYLELGTIVNTHGLIGEVKVLCNYYGNKFSWKEKTTVYLEETKQLTPLIISRVRNHKQFLLLTFENYNTIELVEGMKNKNLVINTEEIINDNLPWFYEDILNYEAFDANNNAFLGKVIAFLDNNHQGLWEIKMTNKKTFFIPNNKVFINKINKEEQKVYFNIIEGLINND</sequence>